<keyword evidence="1" id="KW-0812">Transmembrane</keyword>
<dbReference type="EMBL" id="MHTJ01000002">
    <property type="protein sequence ID" value="OHA58841.1"/>
    <property type="molecule type" value="Genomic_DNA"/>
</dbReference>
<organism evidence="2 3">
    <name type="scientific">Candidatus Vogelbacteria bacterium RIFOXYD1_FULL_44_32</name>
    <dbReference type="NCBI Taxonomy" id="1802438"/>
    <lineage>
        <taxon>Bacteria</taxon>
        <taxon>Candidatus Vogeliibacteriota</taxon>
    </lineage>
</organism>
<evidence type="ECO:0000256" key="1">
    <source>
        <dbReference type="SAM" id="Phobius"/>
    </source>
</evidence>
<protein>
    <submittedName>
        <fullName evidence="2">Uncharacterized protein</fullName>
    </submittedName>
</protein>
<comment type="caution">
    <text evidence="2">The sequence shown here is derived from an EMBL/GenBank/DDBJ whole genome shotgun (WGS) entry which is preliminary data.</text>
</comment>
<sequence length="99" mass="10814">MAKTPMEELRSVDGTKGPLFATIVIIIVLLIGGVTVFYGQFKKSREWQKAYNNATLTEAQADKIPATSTSTNLDTLETDLEVTDLSTLDADIDSLPTTY</sequence>
<keyword evidence="1" id="KW-1133">Transmembrane helix</keyword>
<dbReference type="AlphaFoldDB" id="A0A1G2QFU8"/>
<gene>
    <name evidence="2" type="ORF">A2571_00445</name>
</gene>
<dbReference type="STRING" id="1802438.A2571_00445"/>
<accession>A0A1G2QFU8</accession>
<reference evidence="2 3" key="1">
    <citation type="journal article" date="2016" name="Nat. Commun.">
        <title>Thousands of microbial genomes shed light on interconnected biogeochemical processes in an aquifer system.</title>
        <authorList>
            <person name="Anantharaman K."/>
            <person name="Brown C.T."/>
            <person name="Hug L.A."/>
            <person name="Sharon I."/>
            <person name="Castelle C.J."/>
            <person name="Probst A.J."/>
            <person name="Thomas B.C."/>
            <person name="Singh A."/>
            <person name="Wilkins M.J."/>
            <person name="Karaoz U."/>
            <person name="Brodie E.L."/>
            <person name="Williams K.H."/>
            <person name="Hubbard S.S."/>
            <person name="Banfield J.F."/>
        </authorList>
    </citation>
    <scope>NUCLEOTIDE SEQUENCE [LARGE SCALE GENOMIC DNA]</scope>
</reference>
<name>A0A1G2QFU8_9BACT</name>
<evidence type="ECO:0000313" key="2">
    <source>
        <dbReference type="EMBL" id="OHA58841.1"/>
    </source>
</evidence>
<evidence type="ECO:0000313" key="3">
    <source>
        <dbReference type="Proteomes" id="UP000177043"/>
    </source>
</evidence>
<dbReference type="Proteomes" id="UP000177043">
    <property type="component" value="Unassembled WGS sequence"/>
</dbReference>
<proteinExistence type="predicted"/>
<keyword evidence="1" id="KW-0472">Membrane</keyword>
<feature type="transmembrane region" description="Helical" evidence="1">
    <location>
        <begin position="20"/>
        <end position="39"/>
    </location>
</feature>